<dbReference type="OrthoDB" id="9786489at2"/>
<feature type="domain" description="Large ribosomal subunit protein bL25 beta" evidence="8">
    <location>
        <begin position="101"/>
        <end position="181"/>
    </location>
</feature>
<dbReference type="Gene3D" id="2.40.240.10">
    <property type="entry name" value="Ribosomal Protein L25, Chain P"/>
    <property type="match status" value="1"/>
</dbReference>
<comment type="similarity">
    <text evidence="5">Belongs to the bacterial ribosomal protein bL25 family. CTC subfamily.</text>
</comment>
<keyword evidence="10" id="KW-1185">Reference proteome</keyword>
<dbReference type="Proteomes" id="UP000017396">
    <property type="component" value="Chromosome"/>
</dbReference>
<dbReference type="KEGG" id="glj:GKIL_0613"/>
<dbReference type="Pfam" id="PF01386">
    <property type="entry name" value="Ribosomal_L25p"/>
    <property type="match status" value="1"/>
</dbReference>
<gene>
    <name evidence="5 9" type="primary">rplY</name>
    <name evidence="5" type="synonym">ctc</name>
    <name evidence="9" type="ORF">GKIL_0613</name>
</gene>
<evidence type="ECO:0000256" key="3">
    <source>
        <dbReference type="ARBA" id="ARBA00022980"/>
    </source>
</evidence>
<dbReference type="Pfam" id="PF14693">
    <property type="entry name" value="Ribosomal_TL5_C"/>
    <property type="match status" value="1"/>
</dbReference>
<keyword evidence="4 5" id="KW-0687">Ribonucleoprotein</keyword>
<dbReference type="AlphaFoldDB" id="U5QGY2"/>
<feature type="compositionally biased region" description="Acidic residues" evidence="6">
    <location>
        <begin position="197"/>
        <end position="213"/>
    </location>
</feature>
<dbReference type="InterPro" id="IPR020057">
    <property type="entry name" value="Ribosomal_bL25_b-dom"/>
</dbReference>
<sequence>MTTQLTLKRRAADARPRAMRREGRLPAVLYGHRGTEALALEIDQRSVDDLLKRVHVNNTIFDLKVQRGWSGKVLLREVQHDTVSRTPLHLSFFAIAGHGSIALDLPLVFHGVPQGVKVGGGLLEKVLTELSVTAPPERVPDTIEVDVSAMQVGDILYIKDLHLPEGIEVAHPDLAVATVIPSPTRRELESIAAAEESGGEETTEAAPSEEEPA</sequence>
<dbReference type="GO" id="GO:0006412">
    <property type="term" value="P:translation"/>
    <property type="evidence" value="ECO:0007669"/>
    <property type="project" value="UniProtKB-UniRule"/>
</dbReference>
<dbReference type="InterPro" id="IPR020056">
    <property type="entry name" value="Rbsml_bL25/Gln-tRNA_synth_N"/>
</dbReference>
<evidence type="ECO:0000313" key="9">
    <source>
        <dbReference type="EMBL" id="AGY56859.1"/>
    </source>
</evidence>
<dbReference type="STRING" id="1183438.GKIL_0613"/>
<dbReference type="NCBIfam" id="NF004139">
    <property type="entry name" value="PRK05618.4-2"/>
    <property type="match status" value="1"/>
</dbReference>
<dbReference type="NCBIfam" id="TIGR00731">
    <property type="entry name" value="bL25_bact_ctc"/>
    <property type="match status" value="1"/>
</dbReference>
<evidence type="ECO:0000256" key="6">
    <source>
        <dbReference type="SAM" id="MobiDB-lite"/>
    </source>
</evidence>
<feature type="region of interest" description="Disordered" evidence="6">
    <location>
        <begin position="191"/>
        <end position="213"/>
    </location>
</feature>
<dbReference type="Gene3D" id="2.170.120.20">
    <property type="entry name" value="Ribosomal protein L25, beta domain"/>
    <property type="match status" value="1"/>
</dbReference>
<proteinExistence type="inferred from homology"/>
<comment type="function">
    <text evidence="5">This is one of the proteins that binds to the 5S RNA in the ribosome where it forms part of the central protuberance.</text>
</comment>
<evidence type="ECO:0000256" key="5">
    <source>
        <dbReference type="HAMAP-Rule" id="MF_01334"/>
    </source>
</evidence>
<keyword evidence="2 5" id="KW-0694">RNA-binding</keyword>
<comment type="subunit">
    <text evidence="5">Part of the 50S ribosomal subunit; part of the 5S rRNA/L5/L18/L25 subcomplex. Contacts the 5S rRNA. Binds to the 5S rRNA independently of L5 and L18.</text>
</comment>
<name>U5QGY2_GLOK1</name>
<dbReference type="HOGENOM" id="CLU_075939_2_0_3"/>
<dbReference type="InterPro" id="IPR029751">
    <property type="entry name" value="Ribosomal_L25_dom"/>
</dbReference>
<dbReference type="PANTHER" id="PTHR33284">
    <property type="entry name" value="RIBOSOMAL PROTEIN L25/GLN-TRNA SYNTHETASE, ANTI-CODON-BINDING DOMAIN-CONTAINING PROTEIN"/>
    <property type="match status" value="1"/>
</dbReference>
<evidence type="ECO:0000313" key="10">
    <source>
        <dbReference type="Proteomes" id="UP000017396"/>
    </source>
</evidence>
<dbReference type="PANTHER" id="PTHR33284:SF1">
    <property type="entry name" value="RIBOSOMAL PROTEIN L25_GLN-TRNA SYNTHETASE, ANTI-CODON-BINDING DOMAIN-CONTAINING PROTEIN"/>
    <property type="match status" value="1"/>
</dbReference>
<reference evidence="9 10" key="1">
    <citation type="journal article" date="2013" name="PLoS ONE">
        <title>Cultivation and Complete Genome Sequencing of Gloeobacter kilaueensis sp. nov., from a Lava Cave in Kilauea Caldera, Hawai'i.</title>
        <authorList>
            <person name="Saw J.H."/>
            <person name="Schatz M."/>
            <person name="Brown M.V."/>
            <person name="Kunkel D.D."/>
            <person name="Foster J.S."/>
            <person name="Shick H."/>
            <person name="Christensen S."/>
            <person name="Hou S."/>
            <person name="Wan X."/>
            <person name="Donachie S.P."/>
        </authorList>
    </citation>
    <scope>NUCLEOTIDE SEQUENCE [LARGE SCALE GENOMIC DNA]</scope>
    <source>
        <strain evidence="10">JS</strain>
    </source>
</reference>
<evidence type="ECO:0000256" key="1">
    <source>
        <dbReference type="ARBA" id="ARBA00022730"/>
    </source>
</evidence>
<dbReference type="SUPFAM" id="SSF50715">
    <property type="entry name" value="Ribosomal protein L25-like"/>
    <property type="match status" value="1"/>
</dbReference>
<dbReference type="InterPro" id="IPR037121">
    <property type="entry name" value="Ribosomal_bL25_C"/>
</dbReference>
<dbReference type="GO" id="GO:0008097">
    <property type="term" value="F:5S rRNA binding"/>
    <property type="evidence" value="ECO:0007669"/>
    <property type="project" value="InterPro"/>
</dbReference>
<dbReference type="HAMAP" id="MF_01334">
    <property type="entry name" value="Ribosomal_bL25_CTC"/>
    <property type="match status" value="1"/>
</dbReference>
<dbReference type="eggNOG" id="COG1825">
    <property type="taxonomic scope" value="Bacteria"/>
</dbReference>
<accession>U5QGY2</accession>
<dbReference type="EMBL" id="CP003587">
    <property type="protein sequence ID" value="AGY56859.1"/>
    <property type="molecule type" value="Genomic_DNA"/>
</dbReference>
<dbReference type="CDD" id="cd00495">
    <property type="entry name" value="Ribosomal_L25_TL5_CTC"/>
    <property type="match status" value="1"/>
</dbReference>
<dbReference type="GO" id="GO:0022625">
    <property type="term" value="C:cytosolic large ribosomal subunit"/>
    <property type="evidence" value="ECO:0007669"/>
    <property type="project" value="TreeGrafter"/>
</dbReference>
<protein>
    <recommendedName>
        <fullName evidence="5">Large ribosomal subunit protein bL25</fullName>
    </recommendedName>
    <alternativeName>
        <fullName evidence="5">General stress protein CTC</fullName>
    </alternativeName>
</protein>
<evidence type="ECO:0000256" key="2">
    <source>
        <dbReference type="ARBA" id="ARBA00022884"/>
    </source>
</evidence>
<feature type="domain" description="Large ribosomal subunit protein bL25 L25" evidence="7">
    <location>
        <begin position="7"/>
        <end position="92"/>
    </location>
</feature>
<dbReference type="InterPro" id="IPR020930">
    <property type="entry name" value="Ribosomal_uL5_bac-type"/>
</dbReference>
<evidence type="ECO:0000259" key="7">
    <source>
        <dbReference type="Pfam" id="PF01386"/>
    </source>
</evidence>
<dbReference type="InterPro" id="IPR011035">
    <property type="entry name" value="Ribosomal_bL25/Gln-tRNA_synth"/>
</dbReference>
<evidence type="ECO:0000259" key="8">
    <source>
        <dbReference type="Pfam" id="PF14693"/>
    </source>
</evidence>
<keyword evidence="1 5" id="KW-0699">rRNA-binding</keyword>
<dbReference type="InterPro" id="IPR001021">
    <property type="entry name" value="Ribosomal_bL25_long"/>
</dbReference>
<evidence type="ECO:0000256" key="4">
    <source>
        <dbReference type="ARBA" id="ARBA00023274"/>
    </source>
</evidence>
<dbReference type="GO" id="GO:0003735">
    <property type="term" value="F:structural constituent of ribosome"/>
    <property type="evidence" value="ECO:0007669"/>
    <property type="project" value="InterPro"/>
</dbReference>
<organism evidence="9 10">
    <name type="scientific">Gloeobacter kilaueensis (strain ATCC BAA-2537 / CCAP 1431/1 / ULC 316 / JS1)</name>
    <dbReference type="NCBI Taxonomy" id="1183438"/>
    <lineage>
        <taxon>Bacteria</taxon>
        <taxon>Bacillati</taxon>
        <taxon>Cyanobacteriota</taxon>
        <taxon>Cyanophyceae</taxon>
        <taxon>Gloeobacterales</taxon>
        <taxon>Gloeobacteraceae</taxon>
        <taxon>Gloeobacter</taxon>
    </lineage>
</organism>
<dbReference type="RefSeq" id="WP_023171898.1">
    <property type="nucleotide sequence ID" value="NC_022600.1"/>
</dbReference>
<keyword evidence="3 5" id="KW-0689">Ribosomal protein</keyword>